<evidence type="ECO:0000313" key="4">
    <source>
        <dbReference type="Proteomes" id="UP000255317"/>
    </source>
</evidence>
<proteinExistence type="inferred from homology"/>
<comment type="similarity">
    <text evidence="1">Belongs to the AB hydrolase superfamily. Bacterial non-heme haloperoxidase / perhydrolase family.</text>
</comment>
<dbReference type="PANTHER" id="PTHR43433:SF4">
    <property type="entry name" value="NON-HEME CHLOROPEROXIDASE-RELATED"/>
    <property type="match status" value="1"/>
</dbReference>
<organism evidence="3 4">
    <name type="scientific">Marinirhabdus gelatinilytica</name>
    <dbReference type="NCBI Taxonomy" id="1703343"/>
    <lineage>
        <taxon>Bacteria</taxon>
        <taxon>Pseudomonadati</taxon>
        <taxon>Bacteroidota</taxon>
        <taxon>Flavobacteriia</taxon>
        <taxon>Flavobacteriales</taxon>
        <taxon>Flavobacteriaceae</taxon>
    </lineage>
</organism>
<accession>A0A370QEY4</accession>
<sequence length="278" mass="31230">MNYFATTSQEKTKSINLYYEDFGEGLPVLLIHGWPLSGQMFEYQKQAIIDAGFRCITYDRRGFGRSDKPYAGYDYDTMAQDLRDLIDHLRLNNVTLIGFSMGGGKVARYVGKYGTDKLSKVVFLSSIAPFMLKTDDNPDGVPAETFEEFKDAIKSDRLGFLGDFGKNFVNYDDNKDKISDKQVHFNWNIASHASPKATLDCIDAFGKTDLREDVKKIDIPCLFVHGDADRVVPIDPTAKQGHSLVNDSKLEVIKDAPHGCVFTHTEKVNDILVSFLKS</sequence>
<dbReference type="Gene3D" id="3.40.50.1820">
    <property type="entry name" value="alpha/beta hydrolase"/>
    <property type="match status" value="1"/>
</dbReference>
<dbReference type="OrthoDB" id="9780932at2"/>
<dbReference type="InterPro" id="IPR000073">
    <property type="entry name" value="AB_hydrolase_1"/>
</dbReference>
<dbReference type="RefSeq" id="WP_115123145.1">
    <property type="nucleotide sequence ID" value="NZ_QRAO01000002.1"/>
</dbReference>
<gene>
    <name evidence="3" type="ORF">C8D94_10299</name>
</gene>
<evidence type="ECO:0000259" key="2">
    <source>
        <dbReference type="Pfam" id="PF00561"/>
    </source>
</evidence>
<dbReference type="FunFam" id="3.40.50.1820:FF:000205">
    <property type="entry name" value="Non-haem bromoperoxidase BPO-A2"/>
    <property type="match status" value="1"/>
</dbReference>
<dbReference type="SUPFAM" id="SSF53474">
    <property type="entry name" value="alpha/beta-Hydrolases"/>
    <property type="match status" value="1"/>
</dbReference>
<dbReference type="Proteomes" id="UP000255317">
    <property type="component" value="Unassembled WGS sequence"/>
</dbReference>
<dbReference type="PRINTS" id="PR00412">
    <property type="entry name" value="EPOXHYDRLASE"/>
</dbReference>
<evidence type="ECO:0000256" key="1">
    <source>
        <dbReference type="ARBA" id="ARBA00038128"/>
    </source>
</evidence>
<reference evidence="3 4" key="1">
    <citation type="submission" date="2018-07" db="EMBL/GenBank/DDBJ databases">
        <title>Genomic Encyclopedia of Type Strains, Phase IV (KMG-IV): sequencing the most valuable type-strain genomes for metagenomic binning, comparative biology and taxonomic classification.</title>
        <authorList>
            <person name="Goeker M."/>
        </authorList>
    </citation>
    <scope>NUCLEOTIDE SEQUENCE [LARGE SCALE GENOMIC DNA]</scope>
    <source>
        <strain evidence="3 4">DSM 101478</strain>
    </source>
</reference>
<dbReference type="InterPro" id="IPR050471">
    <property type="entry name" value="AB_hydrolase"/>
</dbReference>
<dbReference type="Pfam" id="PF00561">
    <property type="entry name" value="Abhydrolase_1"/>
    <property type="match status" value="1"/>
</dbReference>
<comment type="caution">
    <text evidence="3">The sequence shown here is derived from an EMBL/GenBank/DDBJ whole genome shotgun (WGS) entry which is preliminary data.</text>
</comment>
<name>A0A370QEY4_9FLAO</name>
<keyword evidence="4" id="KW-1185">Reference proteome</keyword>
<dbReference type="GO" id="GO:0003824">
    <property type="term" value="F:catalytic activity"/>
    <property type="evidence" value="ECO:0007669"/>
    <property type="project" value="InterPro"/>
</dbReference>
<dbReference type="InterPro" id="IPR000639">
    <property type="entry name" value="Epox_hydrolase-like"/>
</dbReference>
<evidence type="ECO:0000313" key="3">
    <source>
        <dbReference type="EMBL" id="RDK86921.1"/>
    </source>
</evidence>
<dbReference type="AlphaFoldDB" id="A0A370QEY4"/>
<dbReference type="InterPro" id="IPR029058">
    <property type="entry name" value="AB_hydrolase_fold"/>
</dbReference>
<dbReference type="EMBL" id="QRAO01000002">
    <property type="protein sequence ID" value="RDK86921.1"/>
    <property type="molecule type" value="Genomic_DNA"/>
</dbReference>
<feature type="domain" description="AB hydrolase-1" evidence="2">
    <location>
        <begin position="27"/>
        <end position="264"/>
    </location>
</feature>
<dbReference type="PRINTS" id="PR00111">
    <property type="entry name" value="ABHYDROLASE"/>
</dbReference>
<protein>
    <submittedName>
        <fullName evidence="3">Peroxiredoxin</fullName>
    </submittedName>
</protein>
<dbReference type="PANTHER" id="PTHR43433">
    <property type="entry name" value="HYDROLASE, ALPHA/BETA FOLD FAMILY PROTEIN"/>
    <property type="match status" value="1"/>
</dbReference>